<dbReference type="EMBL" id="JAHYIQ010000007">
    <property type="protein sequence ID" value="KAK1130450.1"/>
    <property type="molecule type" value="Genomic_DNA"/>
</dbReference>
<keyword evidence="2" id="KW-1185">Reference proteome</keyword>
<comment type="caution">
    <text evidence="1">The sequence shown here is derived from an EMBL/GenBank/DDBJ whole genome shotgun (WGS) entry which is preliminary data.</text>
</comment>
<reference evidence="1" key="1">
    <citation type="submission" date="2021-10" db="EMBL/GenBank/DDBJ databases">
        <title>Melipona bicolor Genome sequencing and assembly.</title>
        <authorList>
            <person name="Araujo N.S."/>
            <person name="Arias M.C."/>
        </authorList>
    </citation>
    <scope>NUCLEOTIDE SEQUENCE</scope>
    <source>
        <strain evidence="1">USP_2M_L1-L4_2017</strain>
        <tissue evidence="1">Whole body</tissue>
    </source>
</reference>
<protein>
    <submittedName>
        <fullName evidence="1">Uncharacterized protein</fullName>
    </submittedName>
</protein>
<name>A0AA40KRU0_9HYME</name>
<proteinExistence type="predicted"/>
<sequence>MLAPADRSPLALNQTAKRIDGVLVARPLPRFPCPTAITANMVRGLKIPCRYPIIDLAGLDDE</sequence>
<dbReference type="Proteomes" id="UP001177670">
    <property type="component" value="Unassembled WGS sequence"/>
</dbReference>
<accession>A0AA40KRU0</accession>
<evidence type="ECO:0000313" key="1">
    <source>
        <dbReference type="EMBL" id="KAK1130450.1"/>
    </source>
</evidence>
<organism evidence="1 2">
    <name type="scientific">Melipona bicolor</name>
    <dbReference type="NCBI Taxonomy" id="60889"/>
    <lineage>
        <taxon>Eukaryota</taxon>
        <taxon>Metazoa</taxon>
        <taxon>Ecdysozoa</taxon>
        <taxon>Arthropoda</taxon>
        <taxon>Hexapoda</taxon>
        <taxon>Insecta</taxon>
        <taxon>Pterygota</taxon>
        <taxon>Neoptera</taxon>
        <taxon>Endopterygota</taxon>
        <taxon>Hymenoptera</taxon>
        <taxon>Apocrita</taxon>
        <taxon>Aculeata</taxon>
        <taxon>Apoidea</taxon>
        <taxon>Anthophila</taxon>
        <taxon>Apidae</taxon>
        <taxon>Melipona</taxon>
    </lineage>
</organism>
<gene>
    <name evidence="1" type="ORF">K0M31_018581</name>
</gene>
<evidence type="ECO:0000313" key="2">
    <source>
        <dbReference type="Proteomes" id="UP001177670"/>
    </source>
</evidence>
<dbReference type="AlphaFoldDB" id="A0AA40KRU0"/>